<dbReference type="Gene3D" id="3.40.50.300">
    <property type="entry name" value="P-loop containing nucleotide triphosphate hydrolases"/>
    <property type="match status" value="1"/>
</dbReference>
<dbReference type="InterPro" id="IPR027417">
    <property type="entry name" value="P-loop_NTPase"/>
</dbReference>
<dbReference type="EC" id="2.7.10.2" evidence="2"/>
<dbReference type="NCBIfam" id="TIGR01007">
    <property type="entry name" value="eps_fam"/>
    <property type="match status" value="1"/>
</dbReference>
<accession>A0A6I1MK18</accession>
<dbReference type="EMBL" id="WHJC01000037">
    <property type="protein sequence ID" value="MPQ43063.1"/>
    <property type="molecule type" value="Genomic_DNA"/>
</dbReference>
<dbReference type="PANTHER" id="PTHR32309:SF13">
    <property type="entry name" value="FERRIC ENTEROBACTIN TRANSPORT PROTEIN FEPE"/>
    <property type="match status" value="1"/>
</dbReference>
<dbReference type="GO" id="GO:0042802">
    <property type="term" value="F:identical protein binding"/>
    <property type="evidence" value="ECO:0007669"/>
    <property type="project" value="UniProtKB-ARBA"/>
</dbReference>
<keyword evidence="6" id="KW-0067">ATP-binding</keyword>
<keyword evidence="11" id="KW-1185">Reference proteome</keyword>
<gene>
    <name evidence="10" type="ORF">GBZ86_04725</name>
</gene>
<evidence type="ECO:0000256" key="5">
    <source>
        <dbReference type="ARBA" id="ARBA00022777"/>
    </source>
</evidence>
<comment type="catalytic activity">
    <reaction evidence="8">
        <text>L-tyrosyl-[protein] + ATP = O-phospho-L-tyrosyl-[protein] + ADP + H(+)</text>
        <dbReference type="Rhea" id="RHEA:10596"/>
        <dbReference type="Rhea" id="RHEA-COMP:10136"/>
        <dbReference type="Rhea" id="RHEA-COMP:20101"/>
        <dbReference type="ChEBI" id="CHEBI:15378"/>
        <dbReference type="ChEBI" id="CHEBI:30616"/>
        <dbReference type="ChEBI" id="CHEBI:46858"/>
        <dbReference type="ChEBI" id="CHEBI:61978"/>
        <dbReference type="ChEBI" id="CHEBI:456216"/>
        <dbReference type="EC" id="2.7.10.2"/>
    </reaction>
</comment>
<dbReference type="GO" id="GO:0005886">
    <property type="term" value="C:plasma membrane"/>
    <property type="evidence" value="ECO:0007669"/>
    <property type="project" value="UniProtKB-ARBA"/>
</dbReference>
<keyword evidence="3 10" id="KW-0808">Transferase</keyword>
<proteinExistence type="inferred from homology"/>
<evidence type="ECO:0000313" key="11">
    <source>
        <dbReference type="Proteomes" id="UP000430345"/>
    </source>
</evidence>
<name>A0A6I1MK18_9CLOT</name>
<protein>
    <recommendedName>
        <fullName evidence="2">non-specific protein-tyrosine kinase</fullName>
        <ecNumber evidence="2">2.7.10.2</ecNumber>
    </recommendedName>
</protein>
<dbReference type="OrthoDB" id="9794577at2"/>
<dbReference type="InterPro" id="IPR005702">
    <property type="entry name" value="Wzc-like_C"/>
</dbReference>
<evidence type="ECO:0000256" key="4">
    <source>
        <dbReference type="ARBA" id="ARBA00022741"/>
    </source>
</evidence>
<evidence type="ECO:0000259" key="9">
    <source>
        <dbReference type="Pfam" id="PF13614"/>
    </source>
</evidence>
<dbReference type="PANTHER" id="PTHR32309">
    <property type="entry name" value="TYROSINE-PROTEIN KINASE"/>
    <property type="match status" value="1"/>
</dbReference>
<dbReference type="CDD" id="cd05387">
    <property type="entry name" value="BY-kinase"/>
    <property type="match status" value="1"/>
</dbReference>
<dbReference type="SUPFAM" id="SSF52540">
    <property type="entry name" value="P-loop containing nucleoside triphosphate hydrolases"/>
    <property type="match status" value="1"/>
</dbReference>
<dbReference type="GO" id="GO:0004715">
    <property type="term" value="F:non-membrane spanning protein tyrosine kinase activity"/>
    <property type="evidence" value="ECO:0007669"/>
    <property type="project" value="UniProtKB-EC"/>
</dbReference>
<evidence type="ECO:0000256" key="8">
    <source>
        <dbReference type="ARBA" id="ARBA00051245"/>
    </source>
</evidence>
<keyword evidence="7" id="KW-0829">Tyrosine-protein kinase</keyword>
<dbReference type="InterPro" id="IPR025669">
    <property type="entry name" value="AAA_dom"/>
</dbReference>
<keyword evidence="4" id="KW-0547">Nucleotide-binding</keyword>
<feature type="domain" description="AAA" evidence="9">
    <location>
        <begin position="33"/>
        <end position="175"/>
    </location>
</feature>
<dbReference type="FunFam" id="3.40.50.300:FF:000527">
    <property type="entry name" value="Tyrosine-protein kinase etk"/>
    <property type="match status" value="1"/>
</dbReference>
<evidence type="ECO:0000313" key="10">
    <source>
        <dbReference type="EMBL" id="MPQ43063.1"/>
    </source>
</evidence>
<reference evidence="10 11" key="1">
    <citation type="submission" date="2019-10" db="EMBL/GenBank/DDBJ databases">
        <title>The Genome Sequence of Clostridium tarantellae Isolated from Fish Brain.</title>
        <authorList>
            <person name="Bano L."/>
            <person name="Kiel M."/>
            <person name="Sales G."/>
            <person name="Doxey A.C."/>
            <person name="Mansfield M.J."/>
            <person name="Schiavone M."/>
            <person name="Rossetto O."/>
            <person name="Pirazzini M."/>
            <person name="Dobrindt U."/>
            <person name="Montecucco C."/>
        </authorList>
    </citation>
    <scope>NUCLEOTIDE SEQUENCE [LARGE SCALE GENOMIC DNA]</scope>
    <source>
        <strain evidence="10 11">DSM 3997</strain>
    </source>
</reference>
<evidence type="ECO:0000256" key="2">
    <source>
        <dbReference type="ARBA" id="ARBA00011903"/>
    </source>
</evidence>
<dbReference type="Pfam" id="PF13614">
    <property type="entry name" value="AAA_31"/>
    <property type="match status" value="1"/>
</dbReference>
<comment type="caution">
    <text evidence="10">The sequence shown here is derived from an EMBL/GenBank/DDBJ whole genome shotgun (WGS) entry which is preliminary data.</text>
</comment>
<dbReference type="InterPro" id="IPR050445">
    <property type="entry name" value="Bact_polysacc_biosynth/exp"/>
</dbReference>
<comment type="similarity">
    <text evidence="1">Belongs to the CpsD/CapB family.</text>
</comment>
<sequence>MFIVDKMPKSIEAESYRALRTNIQYSSIDKKLKVIVVTSSEPNEGKTTVSGNIACVLAQNNSKTLLIDCDFRNPNVNKRLGISNENGLSEVLIGNKDKSEVITRINKNLSALTTGKIPPNPSEMIGSNTMKELLKSLKDEYDYIIVDTPPLLVVTDGQLLAANADGTILVVKAEKTKQKQLMEGKKALEIVKANIIGVVLNGISKKVNKYYGYYKYEENNKRKRKK</sequence>
<organism evidence="10 11">
    <name type="scientific">Clostridium tarantellae</name>
    <dbReference type="NCBI Taxonomy" id="39493"/>
    <lineage>
        <taxon>Bacteria</taxon>
        <taxon>Bacillati</taxon>
        <taxon>Bacillota</taxon>
        <taxon>Clostridia</taxon>
        <taxon>Eubacteriales</taxon>
        <taxon>Clostridiaceae</taxon>
        <taxon>Clostridium</taxon>
    </lineage>
</organism>
<dbReference type="RefSeq" id="WP_152888240.1">
    <property type="nucleotide sequence ID" value="NZ_WHJC01000037.1"/>
</dbReference>
<keyword evidence="5 10" id="KW-0418">Kinase</keyword>
<evidence type="ECO:0000256" key="7">
    <source>
        <dbReference type="ARBA" id="ARBA00023137"/>
    </source>
</evidence>
<dbReference type="Proteomes" id="UP000430345">
    <property type="component" value="Unassembled WGS sequence"/>
</dbReference>
<dbReference type="GO" id="GO:0005524">
    <property type="term" value="F:ATP binding"/>
    <property type="evidence" value="ECO:0007669"/>
    <property type="project" value="UniProtKB-KW"/>
</dbReference>
<evidence type="ECO:0000256" key="6">
    <source>
        <dbReference type="ARBA" id="ARBA00022840"/>
    </source>
</evidence>
<evidence type="ECO:0000256" key="3">
    <source>
        <dbReference type="ARBA" id="ARBA00022679"/>
    </source>
</evidence>
<dbReference type="AlphaFoldDB" id="A0A6I1MK18"/>
<evidence type="ECO:0000256" key="1">
    <source>
        <dbReference type="ARBA" id="ARBA00007316"/>
    </source>
</evidence>